<proteinExistence type="predicted"/>
<accession>A0A9P1BRK8</accession>
<dbReference type="EMBL" id="CAMXCT020000325">
    <property type="protein sequence ID" value="CAL1130573.1"/>
    <property type="molecule type" value="Genomic_DNA"/>
</dbReference>
<reference evidence="2" key="1">
    <citation type="submission" date="2022-10" db="EMBL/GenBank/DDBJ databases">
        <authorList>
            <person name="Chen Y."/>
            <person name="Dougan E. K."/>
            <person name="Chan C."/>
            <person name="Rhodes N."/>
            <person name="Thang M."/>
        </authorList>
    </citation>
    <scope>NUCLEOTIDE SEQUENCE</scope>
</reference>
<organism evidence="2">
    <name type="scientific">Cladocopium goreaui</name>
    <dbReference type="NCBI Taxonomy" id="2562237"/>
    <lineage>
        <taxon>Eukaryota</taxon>
        <taxon>Sar</taxon>
        <taxon>Alveolata</taxon>
        <taxon>Dinophyceae</taxon>
        <taxon>Suessiales</taxon>
        <taxon>Symbiodiniaceae</taxon>
        <taxon>Cladocopium</taxon>
    </lineage>
</organism>
<feature type="region of interest" description="Disordered" evidence="1">
    <location>
        <begin position="62"/>
        <end position="84"/>
    </location>
</feature>
<dbReference type="Proteomes" id="UP001152797">
    <property type="component" value="Unassembled WGS sequence"/>
</dbReference>
<keyword evidence="4" id="KW-1185">Reference proteome</keyword>
<dbReference type="AlphaFoldDB" id="A0A9P1BRK8"/>
<sequence length="110" mass="12215">MSRIPKRILKTILRSRQTPPICQEVVCDQGHEHEAKVQSMEVSPTGEAHLQPSAMNPVRAVPQSLAPEAAPNHPPSDPHLSSEKFGHLAEGQQDVEGYYIYLSIYTLCIM</sequence>
<comment type="caution">
    <text evidence="2">The sequence shown here is derived from an EMBL/GenBank/DDBJ whole genome shotgun (WGS) entry which is preliminary data.</text>
</comment>
<dbReference type="EMBL" id="CAMXCT030000325">
    <property type="protein sequence ID" value="CAL4764510.1"/>
    <property type="molecule type" value="Genomic_DNA"/>
</dbReference>
<evidence type="ECO:0000256" key="1">
    <source>
        <dbReference type="SAM" id="MobiDB-lite"/>
    </source>
</evidence>
<evidence type="ECO:0000313" key="4">
    <source>
        <dbReference type="Proteomes" id="UP001152797"/>
    </source>
</evidence>
<protein>
    <submittedName>
        <fullName evidence="2">Uncharacterized protein</fullName>
    </submittedName>
</protein>
<evidence type="ECO:0000313" key="2">
    <source>
        <dbReference type="EMBL" id="CAI3977198.1"/>
    </source>
</evidence>
<name>A0A9P1BRK8_9DINO</name>
<evidence type="ECO:0000313" key="3">
    <source>
        <dbReference type="EMBL" id="CAL4764510.1"/>
    </source>
</evidence>
<dbReference type="EMBL" id="CAMXCT010000325">
    <property type="protein sequence ID" value="CAI3977198.1"/>
    <property type="molecule type" value="Genomic_DNA"/>
</dbReference>
<gene>
    <name evidence="2" type="ORF">C1SCF055_LOCUS5354</name>
</gene>
<reference evidence="3 4" key="2">
    <citation type="submission" date="2024-05" db="EMBL/GenBank/DDBJ databases">
        <authorList>
            <person name="Chen Y."/>
            <person name="Shah S."/>
            <person name="Dougan E. K."/>
            <person name="Thang M."/>
            <person name="Chan C."/>
        </authorList>
    </citation>
    <scope>NUCLEOTIDE SEQUENCE [LARGE SCALE GENOMIC DNA]</scope>
</reference>